<dbReference type="AlphaFoldDB" id="A0A8S1PDZ1"/>
<proteinExistence type="predicted"/>
<evidence type="ECO:0000313" key="3">
    <source>
        <dbReference type="Proteomes" id="UP000692954"/>
    </source>
</evidence>
<feature type="coiled-coil region" evidence="1">
    <location>
        <begin position="138"/>
        <end position="205"/>
    </location>
</feature>
<keyword evidence="3" id="KW-1185">Reference proteome</keyword>
<comment type="caution">
    <text evidence="2">The sequence shown here is derived from an EMBL/GenBank/DDBJ whole genome shotgun (WGS) entry which is preliminary data.</text>
</comment>
<keyword evidence="1" id="KW-0175">Coiled coil</keyword>
<dbReference type="EMBL" id="CAJJDN010000075">
    <property type="protein sequence ID" value="CAD8101356.1"/>
    <property type="molecule type" value="Genomic_DNA"/>
</dbReference>
<evidence type="ECO:0000313" key="2">
    <source>
        <dbReference type="EMBL" id="CAD8101356.1"/>
    </source>
</evidence>
<protein>
    <submittedName>
        <fullName evidence="2">Uncharacterized protein</fullName>
    </submittedName>
</protein>
<accession>A0A8S1PDZ1</accession>
<gene>
    <name evidence="2" type="ORF">PSON_ATCC_30995.1.T0750232</name>
</gene>
<sequence>MFNLYSQRGSIIENDRIKSQGNASRQDLLITDQKHKGCLKRINLLIQELERMSEAQKMANLEIQNLKREIERLQKGANQQNQLNLIDEQGKDEELRLEKQKFNQYKHLKEQQIIDFENELIKTHKQLKEEKLIRLDLNHRFEIKIQEVERLKQEIERLHNQSNQTNNDGKLNQINEDMIQFQSQNKEMKQENMFYQLQIEKLLEKGNMCQQAQLQQCETQINKQQSLEEALFPSPKISPIKKMNRTMTFQQNDPHYIKSLYQSNRLSINNPQQYFKIENNEQEQKNENSYEHQYHSNTKRKDSFKFTENTERTISKQYNQF</sequence>
<reference evidence="2" key="1">
    <citation type="submission" date="2021-01" db="EMBL/GenBank/DDBJ databases">
        <authorList>
            <consortium name="Genoscope - CEA"/>
            <person name="William W."/>
        </authorList>
    </citation>
    <scope>NUCLEOTIDE SEQUENCE</scope>
</reference>
<evidence type="ECO:0000256" key="1">
    <source>
        <dbReference type="SAM" id="Coils"/>
    </source>
</evidence>
<dbReference type="Proteomes" id="UP000692954">
    <property type="component" value="Unassembled WGS sequence"/>
</dbReference>
<dbReference type="OrthoDB" id="301600at2759"/>
<name>A0A8S1PDZ1_9CILI</name>
<organism evidence="2 3">
    <name type="scientific">Paramecium sonneborni</name>
    <dbReference type="NCBI Taxonomy" id="65129"/>
    <lineage>
        <taxon>Eukaryota</taxon>
        <taxon>Sar</taxon>
        <taxon>Alveolata</taxon>
        <taxon>Ciliophora</taxon>
        <taxon>Intramacronucleata</taxon>
        <taxon>Oligohymenophorea</taxon>
        <taxon>Peniculida</taxon>
        <taxon>Parameciidae</taxon>
        <taxon>Paramecium</taxon>
    </lineage>
</organism>
<feature type="coiled-coil region" evidence="1">
    <location>
        <begin position="49"/>
        <end position="83"/>
    </location>
</feature>